<reference evidence="1" key="1">
    <citation type="submission" date="2022-08" db="UniProtKB">
        <authorList>
            <consortium name="EnsemblMetazoa"/>
        </authorList>
    </citation>
    <scope>IDENTIFICATION</scope>
    <source>
        <strain evidence="1">EBRO</strain>
    </source>
</reference>
<dbReference type="AlphaFoldDB" id="A0A182JMS8"/>
<organism evidence="1">
    <name type="scientific">Anopheles atroparvus</name>
    <name type="common">European mosquito</name>
    <dbReference type="NCBI Taxonomy" id="41427"/>
    <lineage>
        <taxon>Eukaryota</taxon>
        <taxon>Metazoa</taxon>
        <taxon>Ecdysozoa</taxon>
        <taxon>Arthropoda</taxon>
        <taxon>Hexapoda</taxon>
        <taxon>Insecta</taxon>
        <taxon>Pterygota</taxon>
        <taxon>Neoptera</taxon>
        <taxon>Endopterygota</taxon>
        <taxon>Diptera</taxon>
        <taxon>Nematocera</taxon>
        <taxon>Culicoidea</taxon>
        <taxon>Culicidae</taxon>
        <taxon>Anophelinae</taxon>
        <taxon>Anopheles</taxon>
    </lineage>
</organism>
<accession>A0A182JMS8</accession>
<protein>
    <submittedName>
        <fullName evidence="1">Uncharacterized protein</fullName>
    </submittedName>
</protein>
<dbReference type="VEuPathDB" id="VectorBase:AATE020994"/>
<sequence length="235" mass="27370">MKQLGIINFIVVPIEPGTLKTLTVWTSNQFTNRVEYFRSDDRSVVQLFPDKLHNLNGYEFTVHGQSDYPYMVKIDDATFGVVPKFIDNVIRQRCNGTTYYTHDLYRYDLIGMTFFGGGGIEYEQPFPFRIVMFTLTVLVFFLSEAYNTKIISLMSFSKFFVQPQTLEEFIQSDMRILHVSFSSDMLNALKHKFLSYAQTQREERRLGIRVHEIYCSILNQGAAWIIVAIGLENHH</sequence>
<dbReference type="EnsemblMetazoa" id="AATE020994-RA">
    <property type="protein sequence ID" value="AATE020994-PA.1"/>
    <property type="gene ID" value="AATE020994"/>
</dbReference>
<name>A0A182JMS8_ANOAO</name>
<evidence type="ECO:0000313" key="1">
    <source>
        <dbReference type="EnsemblMetazoa" id="AATE020994-PA.1"/>
    </source>
</evidence>
<proteinExistence type="predicted"/>